<dbReference type="RefSeq" id="WP_226726090.1">
    <property type="nucleotide sequence ID" value="NZ_JAJAUY010000019.1"/>
</dbReference>
<evidence type="ECO:0000259" key="2">
    <source>
        <dbReference type="Pfam" id="PF01345"/>
    </source>
</evidence>
<accession>A0ABS8B3W1</accession>
<feature type="signal peptide" evidence="1">
    <location>
        <begin position="1"/>
        <end position="33"/>
    </location>
</feature>
<comment type="caution">
    <text evidence="3">The sequence shown here is derived from an EMBL/GenBank/DDBJ whole genome shotgun (WGS) entry which is preliminary data.</text>
</comment>
<evidence type="ECO:0000313" key="4">
    <source>
        <dbReference type="Proteomes" id="UP001199054"/>
    </source>
</evidence>
<dbReference type="EMBL" id="JAJAUY010000019">
    <property type="protein sequence ID" value="MCB5179271.1"/>
    <property type="molecule type" value="Genomic_DNA"/>
</dbReference>
<evidence type="ECO:0000256" key="1">
    <source>
        <dbReference type="SAM" id="SignalP"/>
    </source>
</evidence>
<protein>
    <submittedName>
        <fullName evidence="3">DUF11 domain-containing protein</fullName>
    </submittedName>
</protein>
<evidence type="ECO:0000313" key="3">
    <source>
        <dbReference type="EMBL" id="MCB5179271.1"/>
    </source>
</evidence>
<feature type="chain" id="PRO_5045994190" evidence="1">
    <location>
        <begin position="34"/>
        <end position="265"/>
    </location>
</feature>
<dbReference type="Pfam" id="PF01345">
    <property type="entry name" value="DUF11"/>
    <property type="match status" value="1"/>
</dbReference>
<proteinExistence type="predicted"/>
<gene>
    <name evidence="3" type="ORF">LG632_07690</name>
</gene>
<organism evidence="3 4">
    <name type="scientific">Streptomyces antimicrobicus</name>
    <dbReference type="NCBI Taxonomy" id="2883108"/>
    <lineage>
        <taxon>Bacteria</taxon>
        <taxon>Bacillati</taxon>
        <taxon>Actinomycetota</taxon>
        <taxon>Actinomycetes</taxon>
        <taxon>Kitasatosporales</taxon>
        <taxon>Streptomycetaceae</taxon>
        <taxon>Streptomyces</taxon>
    </lineage>
</organism>
<sequence length="265" mass="26977">MRRTTRPRWLLRASVAGGTACGLALGLSTPASSAQLISLQLDAPDITISFRDTEVRDAGHTAVLTPQGGGGEIRRVQVAGQVPGVNRTVVRTVNAGLRPGTGYCAVIETKVAAEEGVFGRFGTTETSNQVCAEPTGSSKAATDVSITNIEGEANPPAGTNRNYWIHFTNSGADATGVTVDVQVSGSLTMRRLPESGTFSGMQCTASGSGFRCTGGTVAKGAKGQVPLLATVKSQGPGAVHASISAEGDTVPGNNSQALGVIAVPR</sequence>
<dbReference type="InterPro" id="IPR001434">
    <property type="entry name" value="OmcB-like_DUF11"/>
</dbReference>
<name>A0ABS8B3W1_9ACTN</name>
<keyword evidence="4" id="KW-1185">Reference proteome</keyword>
<keyword evidence="1" id="KW-0732">Signal</keyword>
<reference evidence="3 4" key="1">
    <citation type="submission" date="2021-10" db="EMBL/GenBank/DDBJ databases">
        <title>Streptomyces sp. strain SMC 277, a novel streptomycete isolated from soil.</title>
        <authorList>
            <person name="Chanama M."/>
        </authorList>
    </citation>
    <scope>NUCLEOTIDE SEQUENCE [LARGE SCALE GENOMIC DNA]</scope>
    <source>
        <strain evidence="3 4">SMC 277</strain>
    </source>
</reference>
<dbReference type="Proteomes" id="UP001199054">
    <property type="component" value="Unassembled WGS sequence"/>
</dbReference>
<feature type="domain" description="DUF11" evidence="2">
    <location>
        <begin position="143"/>
        <end position="257"/>
    </location>
</feature>